<keyword evidence="1" id="KW-0732">Signal</keyword>
<proteinExistence type="predicted"/>
<name>A0ABV5HEL3_9FLAO</name>
<feature type="chain" id="PRO_5045179352" description="PKD domain-containing protein" evidence="1">
    <location>
        <begin position="22"/>
        <end position="469"/>
    </location>
</feature>
<accession>A0ABV5HEL3</accession>
<dbReference type="PROSITE" id="PS50093">
    <property type="entry name" value="PKD"/>
    <property type="match status" value="1"/>
</dbReference>
<dbReference type="PROSITE" id="PS51257">
    <property type="entry name" value="PROKAR_LIPOPROTEIN"/>
    <property type="match status" value="1"/>
</dbReference>
<feature type="signal peptide" evidence="1">
    <location>
        <begin position="1"/>
        <end position="21"/>
    </location>
</feature>
<feature type="domain" description="PKD" evidence="2">
    <location>
        <begin position="60"/>
        <end position="112"/>
    </location>
</feature>
<dbReference type="Proteomes" id="UP001589562">
    <property type="component" value="Unassembled WGS sequence"/>
</dbReference>
<sequence>MKNIKIIITTFLTLVFLMSSCSPDTYSLDAVTDKSDIDFEIKQDFAVDPGGNTVILTNKTPGVVLTWDYGTGKSNKATETVKYAFKGNYTIKIKAVTGGGIVELDPYTVTVTQDNLSYVDDPLWNLLTGGVGKSKTWVLDLNADGISKYFIGPMYYYGTDNAWFEGGDKGCYGTDCWSWLPEWKGNQWIAAKGDYGTMTFSLDGGPFLTTNHLMSPKYGQESGTYFLDANAKTLTTSNATILHPNENENCVDNWQSMKIMSLTENTLQVGVLRKTSCESAATFVFNFISKEYSDNWVPKDVPDPNPAIDLNGGTVDDLLATTTTTTKTWTLSKDSPFNWTDLTGAFLNPWNTVGDYPGWAGYTAADQASVIKNKISFSDNGTIKTVDSNGVEKSGTYTTSTDGTNIITFSGISPSFPIGNSSSTVSTTADNKWKIVKTAKTGNVVTDIWFGKRDPNKSEYMVFHFVLSN</sequence>
<dbReference type="RefSeq" id="WP_278011454.1">
    <property type="nucleotide sequence ID" value="NZ_CP121112.1"/>
</dbReference>
<evidence type="ECO:0000313" key="3">
    <source>
        <dbReference type="EMBL" id="MFB9110131.1"/>
    </source>
</evidence>
<evidence type="ECO:0000259" key="2">
    <source>
        <dbReference type="PROSITE" id="PS50093"/>
    </source>
</evidence>
<dbReference type="EMBL" id="JBHMFE010000021">
    <property type="protein sequence ID" value="MFB9110131.1"/>
    <property type="molecule type" value="Genomic_DNA"/>
</dbReference>
<gene>
    <name evidence="3" type="ORF">ACFFVK_16215</name>
</gene>
<organism evidence="3 4">
    <name type="scientific">Flavobacterium gyeonganense</name>
    <dbReference type="NCBI Taxonomy" id="1310418"/>
    <lineage>
        <taxon>Bacteria</taxon>
        <taxon>Pseudomonadati</taxon>
        <taxon>Bacteroidota</taxon>
        <taxon>Flavobacteriia</taxon>
        <taxon>Flavobacteriales</taxon>
        <taxon>Flavobacteriaceae</taxon>
        <taxon>Flavobacterium</taxon>
    </lineage>
</organism>
<protein>
    <recommendedName>
        <fullName evidence="2">PKD domain-containing protein</fullName>
    </recommendedName>
</protein>
<evidence type="ECO:0000256" key="1">
    <source>
        <dbReference type="SAM" id="SignalP"/>
    </source>
</evidence>
<dbReference type="InterPro" id="IPR000601">
    <property type="entry name" value="PKD_dom"/>
</dbReference>
<keyword evidence="4" id="KW-1185">Reference proteome</keyword>
<comment type="caution">
    <text evidence="3">The sequence shown here is derived from an EMBL/GenBank/DDBJ whole genome shotgun (WGS) entry which is preliminary data.</text>
</comment>
<evidence type="ECO:0000313" key="4">
    <source>
        <dbReference type="Proteomes" id="UP001589562"/>
    </source>
</evidence>
<reference evidence="3 4" key="1">
    <citation type="submission" date="2024-09" db="EMBL/GenBank/DDBJ databases">
        <authorList>
            <person name="Sun Q."/>
            <person name="Mori K."/>
        </authorList>
    </citation>
    <scope>NUCLEOTIDE SEQUENCE [LARGE SCALE GENOMIC DNA]</scope>
    <source>
        <strain evidence="3 4">CECT 8365</strain>
    </source>
</reference>